<keyword evidence="15 24" id="KW-0472">Membrane</keyword>
<feature type="compositionally biased region" description="Polar residues" evidence="23">
    <location>
        <begin position="2943"/>
        <end position="2963"/>
    </location>
</feature>
<keyword evidence="12 24" id="KW-1133">Transmembrane helix</keyword>
<dbReference type="InterPro" id="IPR036961">
    <property type="entry name" value="Kinesin_motor_dom_sf"/>
</dbReference>
<feature type="region of interest" description="Disordered" evidence="23">
    <location>
        <begin position="2938"/>
        <end position="2980"/>
    </location>
</feature>
<dbReference type="SMART" id="SM00242">
    <property type="entry name" value="MYSc"/>
    <property type="match status" value="1"/>
</dbReference>
<comment type="subcellular location">
    <subcellularLocation>
        <location evidence="3">Cell membrane</location>
        <topology evidence="3">Multi-pass membrane protein</topology>
    </subcellularLocation>
    <subcellularLocation>
        <location evidence="2">Cell projection</location>
    </subcellularLocation>
    <subcellularLocation>
        <location evidence="1">Cytoplasm</location>
        <location evidence="1">Cytoskeleton</location>
    </subcellularLocation>
</comment>
<keyword evidence="16 22" id="KW-0505">Motor protein</keyword>
<feature type="transmembrane region" description="Helical" evidence="24">
    <location>
        <begin position="2305"/>
        <end position="2324"/>
    </location>
</feature>
<keyword evidence="10 22" id="KW-0547">Nucleotide-binding</keyword>
<dbReference type="Proteomes" id="UP000663828">
    <property type="component" value="Unassembled WGS sequence"/>
</dbReference>
<feature type="compositionally biased region" description="Low complexity" evidence="23">
    <location>
        <begin position="553"/>
        <end position="565"/>
    </location>
</feature>
<accession>A0A814VD19</accession>
<feature type="transmembrane region" description="Helical" evidence="24">
    <location>
        <begin position="1367"/>
        <end position="1392"/>
    </location>
</feature>
<dbReference type="InterPro" id="IPR001609">
    <property type="entry name" value="Myosin_head_motor_dom-like"/>
</dbReference>
<keyword evidence="8 24" id="KW-0812">Transmembrane</keyword>
<feature type="transmembrane region" description="Helical" evidence="24">
    <location>
        <begin position="2364"/>
        <end position="2383"/>
    </location>
</feature>
<dbReference type="InterPro" id="IPR052409">
    <property type="entry name" value="Myosin-III_kinase_activity"/>
</dbReference>
<dbReference type="Gene3D" id="1.20.58.530">
    <property type="match status" value="1"/>
</dbReference>
<evidence type="ECO:0000256" key="16">
    <source>
        <dbReference type="ARBA" id="ARBA00023175"/>
    </source>
</evidence>
<evidence type="ECO:0000256" key="20">
    <source>
        <dbReference type="ARBA" id="ARBA00046329"/>
    </source>
</evidence>
<proteinExistence type="inferred from homology"/>
<evidence type="ECO:0000256" key="11">
    <source>
        <dbReference type="ARBA" id="ARBA00022840"/>
    </source>
</evidence>
<dbReference type="PRINTS" id="PR00193">
    <property type="entry name" value="MYOSINHEAVY"/>
</dbReference>
<comment type="caution">
    <text evidence="26">The sequence shown here is derived from an EMBL/GenBank/DDBJ whole genome shotgun (WGS) entry which is preliminary data.</text>
</comment>
<keyword evidence="14 22" id="KW-0518">Myosin</keyword>
<feature type="transmembrane region" description="Helical" evidence="24">
    <location>
        <begin position="1430"/>
        <end position="1451"/>
    </location>
</feature>
<reference evidence="26" key="1">
    <citation type="submission" date="2021-02" db="EMBL/GenBank/DDBJ databases">
        <authorList>
            <person name="Nowell W R."/>
        </authorList>
    </citation>
    <scope>NUCLEOTIDE SEQUENCE</scope>
</reference>
<dbReference type="InterPro" id="IPR029044">
    <property type="entry name" value="Nucleotide-diphossugar_trans"/>
</dbReference>
<keyword evidence="17" id="KW-0325">Glycoprotein</keyword>
<dbReference type="Pfam" id="PF00063">
    <property type="entry name" value="Myosin_head"/>
    <property type="match status" value="2"/>
</dbReference>
<keyword evidence="22" id="KW-0009">Actin-binding</keyword>
<comment type="similarity">
    <text evidence="20">Belongs to the chitin synthase family. Class IV subfamily.</text>
</comment>
<feature type="compositionally biased region" description="Polar residues" evidence="23">
    <location>
        <begin position="985"/>
        <end position="994"/>
    </location>
</feature>
<evidence type="ECO:0000256" key="8">
    <source>
        <dbReference type="ARBA" id="ARBA00022692"/>
    </source>
</evidence>
<keyword evidence="13" id="KW-0175">Coiled coil</keyword>
<name>A0A814VD19_ADIRI</name>
<feature type="transmembrane region" description="Helical" evidence="24">
    <location>
        <begin position="1294"/>
        <end position="1314"/>
    </location>
</feature>
<evidence type="ECO:0000256" key="4">
    <source>
        <dbReference type="ARBA" id="ARBA00012543"/>
    </source>
</evidence>
<evidence type="ECO:0000256" key="22">
    <source>
        <dbReference type="PROSITE-ProRule" id="PRU00782"/>
    </source>
</evidence>
<dbReference type="Gene3D" id="3.40.850.10">
    <property type="entry name" value="Kinesin motor domain"/>
    <property type="match status" value="2"/>
</dbReference>
<feature type="transmembrane region" description="Helical" evidence="24">
    <location>
        <begin position="1398"/>
        <end position="1418"/>
    </location>
</feature>
<feature type="transmembrane region" description="Helical" evidence="24">
    <location>
        <begin position="2336"/>
        <end position="2358"/>
    </location>
</feature>
<keyword evidence="6" id="KW-0963">Cytoplasm</keyword>
<dbReference type="CDD" id="cd04190">
    <property type="entry name" value="Chitin_synth_C"/>
    <property type="match status" value="1"/>
</dbReference>
<evidence type="ECO:0000256" key="13">
    <source>
        <dbReference type="ARBA" id="ARBA00023054"/>
    </source>
</evidence>
<feature type="region of interest" description="Disordered" evidence="23">
    <location>
        <begin position="553"/>
        <end position="577"/>
    </location>
</feature>
<dbReference type="Pfam" id="PF03142">
    <property type="entry name" value="Chitin_synth_2"/>
    <property type="match status" value="1"/>
</dbReference>
<gene>
    <name evidence="26" type="ORF">XAT740_LOCUS22869</name>
</gene>
<comment type="similarity">
    <text evidence="22">Belongs to the TRAFAC class myosin-kinesin ATPase superfamily. Myosin family.</text>
</comment>
<dbReference type="GO" id="GO:0004100">
    <property type="term" value="F:chitin synthase activity"/>
    <property type="evidence" value="ECO:0007669"/>
    <property type="project" value="UniProtKB-EC"/>
</dbReference>
<evidence type="ECO:0000256" key="9">
    <source>
        <dbReference type="ARBA" id="ARBA00022737"/>
    </source>
</evidence>
<dbReference type="EC" id="2.4.1.16" evidence="4"/>
<keyword evidence="5" id="KW-1003">Cell membrane</keyword>
<evidence type="ECO:0000256" key="14">
    <source>
        <dbReference type="ARBA" id="ARBA00023123"/>
    </source>
</evidence>
<feature type="transmembrane region" description="Helical" evidence="24">
    <location>
        <begin position="2395"/>
        <end position="2413"/>
    </location>
</feature>
<dbReference type="PROSITE" id="PS51456">
    <property type="entry name" value="MYOSIN_MOTOR"/>
    <property type="match status" value="1"/>
</dbReference>
<keyword evidence="9" id="KW-0677">Repeat</keyword>
<dbReference type="Gene3D" id="1.10.10.820">
    <property type="match status" value="1"/>
</dbReference>
<dbReference type="SUPFAM" id="SSF52540">
    <property type="entry name" value="P-loop containing nucleoside triphosphate hydrolases"/>
    <property type="match status" value="2"/>
</dbReference>
<dbReference type="Gene3D" id="1.20.120.720">
    <property type="entry name" value="Myosin VI head, motor domain, U50 subdomain"/>
    <property type="match status" value="1"/>
</dbReference>
<evidence type="ECO:0000259" key="25">
    <source>
        <dbReference type="PROSITE" id="PS51456"/>
    </source>
</evidence>
<organism evidence="26 27">
    <name type="scientific">Adineta ricciae</name>
    <name type="common">Rotifer</name>
    <dbReference type="NCBI Taxonomy" id="249248"/>
    <lineage>
        <taxon>Eukaryota</taxon>
        <taxon>Metazoa</taxon>
        <taxon>Spiralia</taxon>
        <taxon>Gnathifera</taxon>
        <taxon>Rotifera</taxon>
        <taxon>Eurotatoria</taxon>
        <taxon>Bdelloidea</taxon>
        <taxon>Adinetida</taxon>
        <taxon>Adinetidae</taxon>
        <taxon>Adineta</taxon>
    </lineage>
</organism>
<evidence type="ECO:0000256" key="15">
    <source>
        <dbReference type="ARBA" id="ARBA00023136"/>
    </source>
</evidence>
<dbReference type="GO" id="GO:0005524">
    <property type="term" value="F:ATP binding"/>
    <property type="evidence" value="ECO:0007669"/>
    <property type="project" value="UniProtKB-UniRule"/>
</dbReference>
<dbReference type="PANTHER" id="PTHR46256:SF3">
    <property type="entry name" value="MYOSIN MOTOR DOMAIN-CONTAINING PROTEIN"/>
    <property type="match status" value="1"/>
</dbReference>
<dbReference type="GO" id="GO:0003779">
    <property type="term" value="F:actin binding"/>
    <property type="evidence" value="ECO:0007669"/>
    <property type="project" value="UniProtKB-KW"/>
</dbReference>
<evidence type="ECO:0000256" key="24">
    <source>
        <dbReference type="SAM" id="Phobius"/>
    </source>
</evidence>
<feature type="transmembrane region" description="Helical" evidence="24">
    <location>
        <begin position="1713"/>
        <end position="1733"/>
    </location>
</feature>
<keyword evidence="11 22" id="KW-0067">ATP-binding</keyword>
<keyword evidence="27" id="KW-1185">Reference proteome</keyword>
<evidence type="ECO:0000256" key="2">
    <source>
        <dbReference type="ARBA" id="ARBA00004316"/>
    </source>
</evidence>
<dbReference type="SUPFAM" id="SSF53448">
    <property type="entry name" value="Nucleotide-diphospho-sugar transferases"/>
    <property type="match status" value="1"/>
</dbReference>
<evidence type="ECO:0000256" key="12">
    <source>
        <dbReference type="ARBA" id="ARBA00022989"/>
    </source>
</evidence>
<evidence type="ECO:0000256" key="19">
    <source>
        <dbReference type="ARBA" id="ARBA00023273"/>
    </source>
</evidence>
<evidence type="ECO:0000256" key="5">
    <source>
        <dbReference type="ARBA" id="ARBA00022475"/>
    </source>
</evidence>
<evidence type="ECO:0000313" key="27">
    <source>
        <dbReference type="Proteomes" id="UP000663828"/>
    </source>
</evidence>
<keyword evidence="19" id="KW-0966">Cell projection</keyword>
<feature type="region of interest" description="Actin-binding" evidence="22">
    <location>
        <begin position="802"/>
        <end position="824"/>
    </location>
</feature>
<feature type="transmembrane region" description="Helical" evidence="24">
    <location>
        <begin position="2669"/>
        <end position="2689"/>
    </location>
</feature>
<evidence type="ECO:0000256" key="23">
    <source>
        <dbReference type="SAM" id="MobiDB-lite"/>
    </source>
</evidence>
<evidence type="ECO:0000256" key="7">
    <source>
        <dbReference type="ARBA" id="ARBA00022679"/>
    </source>
</evidence>
<evidence type="ECO:0000256" key="1">
    <source>
        <dbReference type="ARBA" id="ARBA00004245"/>
    </source>
</evidence>
<feature type="transmembrane region" description="Helical" evidence="24">
    <location>
        <begin position="2276"/>
        <end position="2299"/>
    </location>
</feature>
<sequence>MVLKVGSGEIDDLSTLNVLDEESLLRELRARYKKGIIYTYIGDVLIAINPFKQLNIYEKQQSDLYKYVQNRNQLAPHIFWVADQAYRKLCLSKQAQCIAVSGESGAGKTESTKLMVSHIIHCSGDAGDRELQNRIIETSPLLEAFGNAQTCMNQNSSRFGKYLQLNFTEAGRIVGAKVYDYLLEKSRIVQHGPGERTFHFFYYLFAGLEKEALEYFYLGDPETYRIMKDTCGGKVFPSQSDFKHCRQMFSTHKEIMRRVGFTDEDINMVFTILSAILHLTNIRFSHDDETDGVYIEDEYPLEVVCTLLALDQEILTMALISTFSITKGERVISLKNSDQANDCRDALAKALYERLFSWIVKQINTLLQPNRRHNQTDDNIYRTCSILDMSGFENFQVNSFEQLCINVANEHLQYYFNEHIFLQEEQDYRTEGVSCEKVEFQNNEDLIELFMGTLGIFALLDEEARFPKANDESLVQKFHIHCKNHPRYIKPRGNETAFGIHHYAGKVVYDARGFLEKNRDNLSANLIECMEKSGTELISYLFTVNDDVNSPPDTFASSASPSATANKLKTGSLHPTRRPKSYEIERAKENFSQKTAKSLRQESRPFKANTIQKERFSQNTVALHFRNSLAELLDKMKDAEPSFVRYFRMSMSDVNLFSSKTDLKKLLSKYEKFPYSTDSWHDLSAITSTITFDNANWQSPHDYLTLPKSFGVHGETVDYCRLDRQGHWLLRSPPPLLHRHSSNVVTYYDRKRLSRDSNTQRTFPDSFKSSSISMDFNVSTDQLLIDMNDRHEYTSIVPRNRLRHYENMSSDDSCILSRCIKPNHGKVANQFDEELVQEQLRYNGILEISYIRNQGWPVRFTFEEFFKRFKFISYPQSTPIRVNEITCERILKDLSLTEYLIGKSKVFLKLEHLERLNQHYEKYIANIIKCQKVVKGFLVRRSLLRKAKQYANERHSLLTQVYSSGKRTIEKLVSLPKIPPKNIKQIQSKTNGKSGRSGHFIKKKSKEQKKMITDESHRIAEQEHDEMLEVAKKLRLLERREIEELDYLDRQNASPQERDYDMKISDDFKSSLEGLSEREVRILVQDEFTPTTNKQGQHNHHSALHANVQSGSGVADTVPGGPLKVHDGALATMAAQIPIAPTMSLTTAEQLIRETKVARTSGDLFMTVDWAVGQDEKIQPKRPRSKSEPRNILADLHDENMLSEQKRGMIKKILMLQRQKFKDNQARKTRKPNELENSMYSFGYINQSSKNDDVEPLFEEDNLECWDAARTMNVQEAYEKTIHCYRLSMRLLKISTYVVLSIGVLLTALVSKGALLLMTNSVAKVQETPYQERWVWMLLISVCAPYIFTFVDSFGKCLFGNKPWPTVKIFTVVFFIETLHSFGIAIFVFHILPKLDAARSLLIMNAVCLVPAFLKLFLTKSNSSLVRRSLLFLMDFFAFAMQCSCVGIALASKFLKNDEPTSTTTTISSLFFPTTTIPLPLLNRHRRQDEFLGGNVDLIGSEMGGNAENVLFTTPISNMSSIDQNLQTILGGFHIEWELPVALILVSLTWWENFVDRDIKIGGRTLVHMKLLKENIIATRSKTSIIMTCWKILVTVLFAYIFHHGIFNTTVIFPISSNSEQLEDPLPKLSSGQNSWAALGFDQQPSQAMFPVVPPRERRSIENTSSYLKRAKRQMDGDLPSNFAYDDETLNNMAGSNGGNMLGSEPPNPKDRWIIYLTPMILKVMSDALCFYMGRLACKLCMQRLCFALPITLVTPLALTILLVMCSVAPKSTVFIENFLFWSCYADYAKESFKWQVICGLFLWWLSELWIGRHIWFGESQRLAFTERLFVSPRYCSTLLEQSLMMNRRRNERDELIGTAFDEMGTTTNVETEFDEQSIEELSIEKKLSADVHTKIYSCATMWHETETEMLQLLKSIMRLDSDQCARRTARNYLHLKDLDYYEYEGHIFFDDAMEEDDNNEQVPNKFVQQLLGVVDRAATAIHQCPMKILPPLKTPTPYGGRLTWVLPGGNFLIAHIKDKTKIRHKKRWSQVMYMYYLLGYRLFGDLNIIEKLYKKKWKKNSSKNKSKLFKGFGNLLNNMDNKKRIQMENTYLLALDGDVDFHPEAVRLLVDRMKKNKKVGAACGRIHPIGSGPVVWYQKFEYAIGHWLQKATEHILGCVMCSPGCFSLFRGSALMDDHVLRTYCTKSLEARHYVQYDQGEDRWLCTLLLQEGYRVEYCAASDALTYAPESFHEFFNQRRRWVPSTIANIIDFLAEYKRIVLVNESISYLYIVYQLFLMVSTVLGPATVLLMIIGAFNACFGTSLWQSMYMSVLPAFFYLLLCFHTTTDFQIRAAAFFSAVYAIIMMAVIVGTTIQIAEDSWTSPNAVFLMLLLSINFIAACVHPQEFWCVVPGLLYFLCIPSGYLFLIIYSLCNLNIVSWGTREAPKKVKKNQSKEEIERARLQELSQVKKKSAGFFNQVFANFNFKKYDERIRNYARKWLGLERSGLNSILLKQILGAMEKMEKHKYDEEMDAFATQGIYPQANKTQMGSEVDAKYGLLQLAARAATPQTTGGPMNRASYPQIDPQQQLIYRGINNARSTPYGQIMSYAGISRPIESPHVLKRDELVNPAWIFHESLQESEVVMLDPREIKFFKQLIERYLYPLVEDKDHQKKMVSDLKSLRNNCCFVFFMINTLWIVIIFSFQLVSERIRDYVFIPIKRLHNEPLRFEPLGFGFLVFFASILLVQFISMLWHRYGTLLHLLASTDLKLLTQANNGKGGRGHRRGDFTMDNVEDAVAQVKALQQLKGFDDEGLPAPDYDMDVDDDQQATEPDLSTTGLIYRAHGPRYIKNSTYTSQQWSDIAKVNDMQRNLDTTDHSELSQMAGYVSGSVKTYGSNYEAIKRGPISNKRHLYNKSLDHVFKSRYQALTQQQQQQPHKAPRVRLSDVFQQQQQTVLPRARRTSSALTVQDSVNGTNHNQPTVVTKKHRRKSKDRHLEHL</sequence>
<evidence type="ECO:0000256" key="10">
    <source>
        <dbReference type="ARBA" id="ARBA00022741"/>
    </source>
</evidence>
<dbReference type="GO" id="GO:0016459">
    <property type="term" value="C:myosin complex"/>
    <property type="evidence" value="ECO:0007669"/>
    <property type="project" value="UniProtKB-KW"/>
</dbReference>
<feature type="domain" description="Myosin motor" evidence="25">
    <location>
        <begin position="8"/>
        <end position="921"/>
    </location>
</feature>
<evidence type="ECO:0000256" key="3">
    <source>
        <dbReference type="ARBA" id="ARBA00004651"/>
    </source>
</evidence>
<dbReference type="GO" id="GO:0030832">
    <property type="term" value="P:regulation of actin filament length"/>
    <property type="evidence" value="ECO:0007669"/>
    <property type="project" value="TreeGrafter"/>
</dbReference>
<dbReference type="GO" id="GO:0042995">
    <property type="term" value="C:cell projection"/>
    <property type="evidence" value="ECO:0007669"/>
    <property type="project" value="UniProtKB-SubCell"/>
</dbReference>
<feature type="transmembrane region" description="Helical" evidence="24">
    <location>
        <begin position="1592"/>
        <end position="1615"/>
    </location>
</feature>
<dbReference type="InterPro" id="IPR027417">
    <property type="entry name" value="P-loop_NTPase"/>
</dbReference>
<evidence type="ECO:0000256" key="18">
    <source>
        <dbReference type="ARBA" id="ARBA00023212"/>
    </source>
</evidence>
<evidence type="ECO:0000313" key="26">
    <source>
        <dbReference type="EMBL" id="CAF1186490.1"/>
    </source>
</evidence>
<feature type="region of interest" description="Disordered" evidence="23">
    <location>
        <begin position="985"/>
        <end position="1010"/>
    </location>
</feature>
<dbReference type="GO" id="GO:0000146">
    <property type="term" value="F:microfilament motor activity"/>
    <property type="evidence" value="ECO:0007669"/>
    <property type="project" value="TreeGrafter"/>
</dbReference>
<feature type="transmembrane region" description="Helical" evidence="24">
    <location>
        <begin position="1745"/>
        <end position="1765"/>
    </location>
</feature>
<feature type="transmembrane region" description="Helical" evidence="24">
    <location>
        <begin position="2710"/>
        <end position="2734"/>
    </location>
</feature>
<feature type="transmembrane region" description="Helical" evidence="24">
    <location>
        <begin position="1334"/>
        <end position="1355"/>
    </location>
</feature>
<comment type="catalytic activity">
    <reaction evidence="21">
        <text>[(1-&gt;4)-N-acetyl-beta-D-glucosaminyl](n) + UDP-N-acetyl-alpha-D-glucosamine = [(1-&gt;4)-N-acetyl-beta-D-glucosaminyl](n+1) + UDP + H(+)</text>
        <dbReference type="Rhea" id="RHEA:16637"/>
        <dbReference type="Rhea" id="RHEA-COMP:9593"/>
        <dbReference type="Rhea" id="RHEA-COMP:9595"/>
        <dbReference type="ChEBI" id="CHEBI:15378"/>
        <dbReference type="ChEBI" id="CHEBI:17029"/>
        <dbReference type="ChEBI" id="CHEBI:57705"/>
        <dbReference type="ChEBI" id="CHEBI:58223"/>
        <dbReference type="EC" id="2.4.1.16"/>
    </reaction>
</comment>
<dbReference type="FunFam" id="3.90.550.10:FF:000139">
    <property type="entry name" value="Chitin synthase 8"/>
    <property type="match status" value="1"/>
</dbReference>
<evidence type="ECO:0000256" key="6">
    <source>
        <dbReference type="ARBA" id="ARBA00022490"/>
    </source>
</evidence>
<dbReference type="EMBL" id="CAJNOR010001703">
    <property type="protein sequence ID" value="CAF1186490.1"/>
    <property type="molecule type" value="Genomic_DNA"/>
</dbReference>
<feature type="compositionally biased region" description="Basic residues" evidence="23">
    <location>
        <begin position="2965"/>
        <end position="2974"/>
    </location>
</feature>
<protein>
    <recommendedName>
        <fullName evidence="4">chitin synthase</fullName>
        <ecNumber evidence="4">2.4.1.16</ecNumber>
    </recommendedName>
</protein>
<keyword evidence="7" id="KW-0808">Transferase</keyword>
<dbReference type="InterPro" id="IPR055120">
    <property type="entry name" value="Chs-1/2_IV_N"/>
</dbReference>
<feature type="binding site" evidence="22">
    <location>
        <begin position="102"/>
        <end position="109"/>
    </location>
    <ligand>
        <name>ATP</name>
        <dbReference type="ChEBI" id="CHEBI:30616"/>
    </ligand>
</feature>
<evidence type="ECO:0000256" key="21">
    <source>
        <dbReference type="ARBA" id="ARBA00048014"/>
    </source>
</evidence>
<dbReference type="GO" id="GO:0004674">
    <property type="term" value="F:protein serine/threonine kinase activity"/>
    <property type="evidence" value="ECO:0007669"/>
    <property type="project" value="TreeGrafter"/>
</dbReference>
<dbReference type="Pfam" id="PF23000">
    <property type="entry name" value="ChitinSynthase_IV_N"/>
    <property type="match status" value="1"/>
</dbReference>
<dbReference type="Gene3D" id="1.20.5.4820">
    <property type="match status" value="1"/>
</dbReference>
<dbReference type="PANTHER" id="PTHR46256">
    <property type="entry name" value="AGAP011099-PA"/>
    <property type="match status" value="1"/>
</dbReference>
<evidence type="ECO:0000256" key="17">
    <source>
        <dbReference type="ARBA" id="ARBA00023180"/>
    </source>
</evidence>
<keyword evidence="18" id="KW-0206">Cytoskeleton</keyword>
<dbReference type="GO" id="GO:0005886">
    <property type="term" value="C:plasma membrane"/>
    <property type="evidence" value="ECO:0007669"/>
    <property type="project" value="UniProtKB-SubCell"/>
</dbReference>